<feature type="transmembrane region" description="Helical" evidence="3">
    <location>
        <begin position="89"/>
        <end position="109"/>
    </location>
</feature>
<dbReference type="EMBL" id="ACGV01000119">
    <property type="protein sequence ID" value="EEJ40688.1"/>
    <property type="molecule type" value="Genomic_DNA"/>
</dbReference>
<protein>
    <submittedName>
        <fullName evidence="5">Putative membrane protein</fullName>
    </submittedName>
</protein>
<feature type="transmembrane region" description="Helical" evidence="3">
    <location>
        <begin position="60"/>
        <end position="82"/>
    </location>
</feature>
<feature type="transmembrane region" description="Helical" evidence="3">
    <location>
        <begin position="265"/>
        <end position="287"/>
    </location>
</feature>
<feature type="domain" description="EamA" evidence="4">
    <location>
        <begin position="175"/>
        <end position="307"/>
    </location>
</feature>
<feature type="domain" description="EamA" evidence="4">
    <location>
        <begin position="21"/>
        <end position="160"/>
    </location>
</feature>
<feature type="transmembrane region" description="Helical" evidence="3">
    <location>
        <begin position="20"/>
        <end position="40"/>
    </location>
</feature>
<keyword evidence="3" id="KW-1133">Transmembrane helix</keyword>
<dbReference type="eggNOG" id="COG0697">
    <property type="taxonomic scope" value="Bacteria"/>
</dbReference>
<dbReference type="PATRIC" id="fig|1423814.6.peg.1520"/>
<accession>C2ETK0</accession>
<feature type="transmembrane region" description="Helical" evidence="3">
    <location>
        <begin position="293"/>
        <end position="310"/>
    </location>
</feature>
<comment type="caution">
    <text evidence="5">The sequence shown here is derived from an EMBL/GenBank/DDBJ whole genome shotgun (WGS) entry which is preliminary data.</text>
</comment>
<evidence type="ECO:0000313" key="6">
    <source>
        <dbReference type="Proteomes" id="UP000004483"/>
    </source>
</evidence>
<evidence type="ECO:0000259" key="4">
    <source>
        <dbReference type="Pfam" id="PF00892"/>
    </source>
</evidence>
<comment type="subcellular location">
    <subcellularLocation>
        <location evidence="1">Endomembrane system</location>
        <topology evidence="1">Multi-pass membrane protein</topology>
    </subcellularLocation>
</comment>
<sequence>MTPCVFLRKVIVSMNSNKKALGLAMVITATTFWGISGLFAKALFNISPSITSLWLTQWRLIFGGVIMIVISKLMGNHPFAIFHNLHDTWVIFAYGVIGLVPVQFAYFMAVQEGNASIATILQFVGPFFIIAYLAVFRHEPPRRIEIICAIIAFLGVFIIATHGRFNHLAVTPAVLFWGFISAVGVATNTLIPQKMLQTGRVPSLDVTAWGLLFAGIVLLAIHPQQPAIPNVPSVWIDCASILIIGTIIPFYLANTSLRYIDATTFSLMDAFEPLSATIGSVLIFHLYLTGADILGSILVIVAVCAINIRPHRKNASD</sequence>
<organism evidence="5 6">
    <name type="scientific">Limosilactobacillus vaginalis DSM 5837 = ATCC 49540</name>
    <dbReference type="NCBI Taxonomy" id="1423814"/>
    <lineage>
        <taxon>Bacteria</taxon>
        <taxon>Bacillati</taxon>
        <taxon>Bacillota</taxon>
        <taxon>Bacilli</taxon>
        <taxon>Lactobacillales</taxon>
        <taxon>Lactobacillaceae</taxon>
        <taxon>Limosilactobacillus</taxon>
    </lineage>
</organism>
<dbReference type="PANTHER" id="PTHR22911:SF79">
    <property type="entry name" value="MOBA-LIKE NTP TRANSFERASE DOMAIN-CONTAINING PROTEIN"/>
    <property type="match status" value="1"/>
</dbReference>
<dbReference type="InterPro" id="IPR037185">
    <property type="entry name" value="EmrE-like"/>
</dbReference>
<dbReference type="Pfam" id="PF00892">
    <property type="entry name" value="EamA"/>
    <property type="match status" value="2"/>
</dbReference>
<dbReference type="Proteomes" id="UP000004483">
    <property type="component" value="Unassembled WGS sequence"/>
</dbReference>
<feature type="transmembrane region" description="Helical" evidence="3">
    <location>
        <begin position="203"/>
        <end position="222"/>
    </location>
</feature>
<evidence type="ECO:0000256" key="3">
    <source>
        <dbReference type="SAM" id="Phobius"/>
    </source>
</evidence>
<evidence type="ECO:0000256" key="1">
    <source>
        <dbReference type="ARBA" id="ARBA00004127"/>
    </source>
</evidence>
<gene>
    <name evidence="5" type="ORF">HMPREF0549_0786</name>
</gene>
<dbReference type="GO" id="GO:0016020">
    <property type="term" value="C:membrane"/>
    <property type="evidence" value="ECO:0007669"/>
    <property type="project" value="InterPro"/>
</dbReference>
<feature type="transmembrane region" description="Helical" evidence="3">
    <location>
        <begin position="234"/>
        <end position="253"/>
    </location>
</feature>
<dbReference type="HOGENOM" id="CLU_033863_19_0_9"/>
<feature type="transmembrane region" description="Helical" evidence="3">
    <location>
        <begin position="115"/>
        <end position="134"/>
    </location>
</feature>
<feature type="transmembrane region" description="Helical" evidence="3">
    <location>
        <begin position="169"/>
        <end position="191"/>
    </location>
</feature>
<dbReference type="AlphaFoldDB" id="C2ETK0"/>
<name>C2ETK0_9LACO</name>
<proteinExistence type="inferred from homology"/>
<feature type="transmembrane region" description="Helical" evidence="3">
    <location>
        <begin position="146"/>
        <end position="163"/>
    </location>
</feature>
<keyword evidence="3" id="KW-0472">Membrane</keyword>
<dbReference type="PANTHER" id="PTHR22911">
    <property type="entry name" value="ACYL-MALONYL CONDENSING ENZYME-RELATED"/>
    <property type="match status" value="1"/>
</dbReference>
<comment type="similarity">
    <text evidence="2">Belongs to the EamA transporter family.</text>
</comment>
<dbReference type="STRING" id="1423814.HMPREF0549_0786"/>
<reference evidence="5 6" key="1">
    <citation type="submission" date="2009-01" db="EMBL/GenBank/DDBJ databases">
        <authorList>
            <person name="Qin X."/>
            <person name="Bachman B."/>
            <person name="Battles P."/>
            <person name="Bell A."/>
            <person name="Bess C."/>
            <person name="Bickham C."/>
            <person name="Chaboub L."/>
            <person name="Chen D."/>
            <person name="Coyle M."/>
            <person name="Deiros D.R."/>
            <person name="Dinh H."/>
            <person name="Forbes L."/>
            <person name="Fowler G."/>
            <person name="Francisco L."/>
            <person name="Fu Q."/>
            <person name="Gubbala S."/>
            <person name="Hale W."/>
            <person name="Han Y."/>
            <person name="Hemphill L."/>
            <person name="Highlander S.K."/>
            <person name="Hirani K."/>
            <person name="Hogues M."/>
            <person name="Jackson L."/>
            <person name="Jakkamsetti A."/>
            <person name="Javaid M."/>
            <person name="Jiang H."/>
            <person name="Korchina V."/>
            <person name="Kovar C."/>
            <person name="Lara F."/>
            <person name="Lee S."/>
            <person name="Mata R."/>
            <person name="Mathew T."/>
            <person name="Moen C."/>
            <person name="Morales K."/>
            <person name="Munidasa M."/>
            <person name="Nazareth L."/>
            <person name="Ngo R."/>
            <person name="Nguyen L."/>
            <person name="Okwuonu G."/>
            <person name="Ongeri F."/>
            <person name="Patil S."/>
            <person name="Petrosino J."/>
            <person name="Pham C."/>
            <person name="Pham P."/>
            <person name="Pu L.-L."/>
            <person name="Puazo M."/>
            <person name="Raj R."/>
            <person name="Reid J."/>
            <person name="Rouhana J."/>
            <person name="Saada N."/>
            <person name="Shang Y."/>
            <person name="Simmons D."/>
            <person name="Thornton R."/>
            <person name="Warren J."/>
            <person name="Weissenberger G."/>
            <person name="Zhang J."/>
            <person name="Zhang L."/>
            <person name="Zhou C."/>
            <person name="Zhu D."/>
            <person name="Muzny D."/>
            <person name="Worley K."/>
            <person name="Gibbs R."/>
        </authorList>
    </citation>
    <scope>NUCLEOTIDE SEQUENCE [LARGE SCALE GENOMIC DNA]</scope>
    <source>
        <strain evidence="5 6">ATCC 49540</strain>
    </source>
</reference>
<evidence type="ECO:0000256" key="2">
    <source>
        <dbReference type="ARBA" id="ARBA00007362"/>
    </source>
</evidence>
<evidence type="ECO:0000313" key="5">
    <source>
        <dbReference type="EMBL" id="EEJ40688.1"/>
    </source>
</evidence>
<dbReference type="SUPFAM" id="SSF103481">
    <property type="entry name" value="Multidrug resistance efflux transporter EmrE"/>
    <property type="match status" value="2"/>
</dbReference>
<keyword evidence="3" id="KW-0812">Transmembrane</keyword>
<dbReference type="InterPro" id="IPR000620">
    <property type="entry name" value="EamA_dom"/>
</dbReference>